<dbReference type="Pfam" id="PF02739">
    <property type="entry name" value="5_3_exonuc_N"/>
    <property type="match status" value="1"/>
</dbReference>
<organism evidence="21 22">
    <name type="scientific">Moraxella nonliquefaciens</name>
    <dbReference type="NCBI Taxonomy" id="478"/>
    <lineage>
        <taxon>Bacteria</taxon>
        <taxon>Pseudomonadati</taxon>
        <taxon>Pseudomonadota</taxon>
        <taxon>Gammaproteobacteria</taxon>
        <taxon>Moraxellales</taxon>
        <taxon>Moraxellaceae</taxon>
        <taxon>Moraxella</taxon>
    </lineage>
</organism>
<dbReference type="NCBIfam" id="NF004397">
    <property type="entry name" value="PRK05755.1"/>
    <property type="match status" value="1"/>
</dbReference>
<keyword evidence="12 17" id="KW-0239">DNA-directed DNA polymerase</keyword>
<evidence type="ECO:0000256" key="7">
    <source>
        <dbReference type="ARBA" id="ARBA00022705"/>
    </source>
</evidence>
<dbReference type="InterPro" id="IPR029060">
    <property type="entry name" value="PIN-like_dom_sf"/>
</dbReference>
<dbReference type="CDD" id="cd09898">
    <property type="entry name" value="H3TH_53EXO"/>
    <property type="match status" value="1"/>
</dbReference>
<evidence type="ECO:0000256" key="4">
    <source>
        <dbReference type="ARBA" id="ARBA00020311"/>
    </source>
</evidence>
<evidence type="ECO:0000256" key="17">
    <source>
        <dbReference type="RuleBase" id="RU004460"/>
    </source>
</evidence>
<dbReference type="PANTHER" id="PTHR10133">
    <property type="entry name" value="DNA POLYMERASE I"/>
    <property type="match status" value="1"/>
</dbReference>
<dbReference type="FunFam" id="1.10.150.20:FF:000002">
    <property type="entry name" value="DNA polymerase I"/>
    <property type="match status" value="1"/>
</dbReference>
<evidence type="ECO:0000256" key="11">
    <source>
        <dbReference type="ARBA" id="ARBA00022839"/>
    </source>
</evidence>
<dbReference type="GO" id="GO:0006261">
    <property type="term" value="P:DNA-templated DNA replication"/>
    <property type="evidence" value="ECO:0007669"/>
    <property type="project" value="UniProtKB-UniRule"/>
</dbReference>
<evidence type="ECO:0000256" key="2">
    <source>
        <dbReference type="ARBA" id="ARBA00011541"/>
    </source>
</evidence>
<dbReference type="InterPro" id="IPR018320">
    <property type="entry name" value="DNA_polymerase_1"/>
</dbReference>
<dbReference type="InterPro" id="IPR002298">
    <property type="entry name" value="DNA_polymerase_A"/>
</dbReference>
<evidence type="ECO:0000256" key="13">
    <source>
        <dbReference type="ARBA" id="ARBA00023125"/>
    </source>
</evidence>
<dbReference type="CDD" id="cd08637">
    <property type="entry name" value="DNA_pol_A_pol_I_C"/>
    <property type="match status" value="1"/>
</dbReference>
<evidence type="ECO:0000256" key="6">
    <source>
        <dbReference type="ARBA" id="ARBA00022695"/>
    </source>
</evidence>
<dbReference type="SMART" id="SM00279">
    <property type="entry name" value="HhH2"/>
    <property type="match status" value="1"/>
</dbReference>
<keyword evidence="8" id="KW-0540">Nuclease</keyword>
<dbReference type="Gene3D" id="1.10.150.20">
    <property type="entry name" value="5' to 3' exonuclease, C-terminal subdomain"/>
    <property type="match status" value="2"/>
</dbReference>
<dbReference type="GO" id="GO:0008409">
    <property type="term" value="F:5'-3' exonuclease activity"/>
    <property type="evidence" value="ECO:0007669"/>
    <property type="project" value="UniProtKB-UniRule"/>
</dbReference>
<dbReference type="InterPro" id="IPR020046">
    <property type="entry name" value="5-3_exonucl_a-hlix_arch_N"/>
</dbReference>
<dbReference type="AlphaFoldDB" id="A0A1B8PKV3"/>
<dbReference type="InterPro" id="IPR008918">
    <property type="entry name" value="HhH2"/>
</dbReference>
<evidence type="ECO:0000256" key="9">
    <source>
        <dbReference type="ARBA" id="ARBA00022763"/>
    </source>
</evidence>
<evidence type="ECO:0000256" key="15">
    <source>
        <dbReference type="ARBA" id="ARBA00049244"/>
    </source>
</evidence>
<keyword evidence="6 17" id="KW-0548">Nucleotidyltransferase</keyword>
<dbReference type="GO" id="GO:0008408">
    <property type="term" value="F:3'-5' exonuclease activity"/>
    <property type="evidence" value="ECO:0007669"/>
    <property type="project" value="UniProtKB-UniRule"/>
</dbReference>
<accession>A0A1B8PKV3</accession>
<name>A0A1B8PKV3_MORNO</name>
<keyword evidence="13 17" id="KW-0238">DNA-binding</keyword>
<keyword evidence="10 17" id="KW-0378">Hydrolase</keyword>
<dbReference type="Pfam" id="PF00476">
    <property type="entry name" value="DNA_pol_A"/>
    <property type="match status" value="1"/>
</dbReference>
<dbReference type="Gene3D" id="3.40.50.1010">
    <property type="entry name" value="5'-nuclease"/>
    <property type="match status" value="1"/>
</dbReference>
<dbReference type="InterPro" id="IPR043502">
    <property type="entry name" value="DNA/RNA_pol_sf"/>
</dbReference>
<dbReference type="GO" id="GO:0006302">
    <property type="term" value="P:double-strand break repair"/>
    <property type="evidence" value="ECO:0007669"/>
    <property type="project" value="TreeGrafter"/>
</dbReference>
<evidence type="ECO:0000259" key="19">
    <source>
        <dbReference type="SMART" id="SM00475"/>
    </source>
</evidence>
<comment type="similarity">
    <text evidence="1 17">Belongs to the DNA polymerase type-A family.</text>
</comment>
<dbReference type="PROSITE" id="PS00447">
    <property type="entry name" value="DNA_POLYMERASE_A"/>
    <property type="match status" value="1"/>
</dbReference>
<evidence type="ECO:0000256" key="3">
    <source>
        <dbReference type="ARBA" id="ARBA00012417"/>
    </source>
</evidence>
<dbReference type="InterPro" id="IPR019760">
    <property type="entry name" value="DNA-dir_DNA_pol_A_CS"/>
</dbReference>
<dbReference type="InterPro" id="IPR012337">
    <property type="entry name" value="RNaseH-like_sf"/>
</dbReference>
<dbReference type="SMART" id="SM00475">
    <property type="entry name" value="53EXOc"/>
    <property type="match status" value="1"/>
</dbReference>
<dbReference type="InterPro" id="IPR001098">
    <property type="entry name" value="DNA-dir_DNA_pol_A_palm_dom"/>
</dbReference>
<evidence type="ECO:0000256" key="12">
    <source>
        <dbReference type="ARBA" id="ARBA00022932"/>
    </source>
</evidence>
<dbReference type="CDD" id="cd09859">
    <property type="entry name" value="PIN_53EXO"/>
    <property type="match status" value="1"/>
</dbReference>
<evidence type="ECO:0000256" key="16">
    <source>
        <dbReference type="NCBIfam" id="TIGR00593"/>
    </source>
</evidence>
<dbReference type="FunFam" id="3.30.420.10:FF:000026">
    <property type="entry name" value="DNA polymerase I"/>
    <property type="match status" value="1"/>
</dbReference>
<keyword evidence="14 17" id="KW-0234">DNA repair</keyword>
<dbReference type="Pfam" id="PF01612">
    <property type="entry name" value="DNA_pol_A_exo1"/>
    <property type="match status" value="1"/>
</dbReference>
<dbReference type="InterPro" id="IPR002421">
    <property type="entry name" value="5-3_exonuclease"/>
</dbReference>
<evidence type="ECO:0000256" key="10">
    <source>
        <dbReference type="ARBA" id="ARBA00022801"/>
    </source>
</evidence>
<dbReference type="Gene3D" id="1.20.1060.10">
    <property type="entry name" value="Taq DNA Polymerase, Chain T, domain 4"/>
    <property type="match status" value="1"/>
</dbReference>
<keyword evidence="11 17" id="KW-0269">Exonuclease</keyword>
<dbReference type="GO" id="GO:0003887">
    <property type="term" value="F:DNA-directed DNA polymerase activity"/>
    <property type="evidence" value="ECO:0007669"/>
    <property type="project" value="UniProtKB-UniRule"/>
</dbReference>
<dbReference type="FunFam" id="1.20.1060.10:FF:000001">
    <property type="entry name" value="DNA polymerase I"/>
    <property type="match status" value="1"/>
</dbReference>
<evidence type="ECO:0000256" key="1">
    <source>
        <dbReference type="ARBA" id="ARBA00007705"/>
    </source>
</evidence>
<keyword evidence="5 17" id="KW-0808">Transferase</keyword>
<dbReference type="EC" id="2.7.7.7" evidence="3 16"/>
<dbReference type="SUPFAM" id="SSF47807">
    <property type="entry name" value="5' to 3' exonuclease, C-terminal subdomain"/>
    <property type="match status" value="1"/>
</dbReference>
<dbReference type="InterPro" id="IPR020045">
    <property type="entry name" value="DNA_polI_H3TH"/>
</dbReference>
<dbReference type="NCBIfam" id="TIGR00593">
    <property type="entry name" value="pola"/>
    <property type="match status" value="1"/>
</dbReference>
<evidence type="ECO:0000256" key="5">
    <source>
        <dbReference type="ARBA" id="ARBA00022679"/>
    </source>
</evidence>
<evidence type="ECO:0000256" key="14">
    <source>
        <dbReference type="ARBA" id="ARBA00023204"/>
    </source>
</evidence>
<dbReference type="CDD" id="cd06139">
    <property type="entry name" value="DNA_polA_I_Ecoli_like_exo"/>
    <property type="match status" value="1"/>
</dbReference>
<comment type="subunit">
    <text evidence="2">Single-chain monomer with multiple functions.</text>
</comment>
<dbReference type="Pfam" id="PF01367">
    <property type="entry name" value="5_3_exonuc"/>
    <property type="match status" value="1"/>
</dbReference>
<evidence type="ECO:0000313" key="21">
    <source>
        <dbReference type="EMBL" id="OBX51674.1"/>
    </source>
</evidence>
<gene>
    <name evidence="17" type="primary">polA</name>
    <name evidence="21" type="ORF">A9Z60_06630</name>
</gene>
<dbReference type="PANTHER" id="PTHR10133:SF27">
    <property type="entry name" value="DNA POLYMERASE NU"/>
    <property type="match status" value="1"/>
</dbReference>
<comment type="catalytic activity">
    <reaction evidence="15 17">
        <text>DNA(n) + a 2'-deoxyribonucleoside 5'-triphosphate = DNA(n+1) + diphosphate</text>
        <dbReference type="Rhea" id="RHEA:22508"/>
        <dbReference type="Rhea" id="RHEA-COMP:17339"/>
        <dbReference type="Rhea" id="RHEA-COMP:17340"/>
        <dbReference type="ChEBI" id="CHEBI:33019"/>
        <dbReference type="ChEBI" id="CHEBI:61560"/>
        <dbReference type="ChEBI" id="CHEBI:173112"/>
        <dbReference type="EC" id="2.7.7.7"/>
    </reaction>
</comment>
<comment type="function">
    <text evidence="17">In addition to polymerase activity, this DNA polymerase exhibits 3'-5' and 5'-3' exonuclease activity.</text>
</comment>
<evidence type="ECO:0000259" key="20">
    <source>
        <dbReference type="SMART" id="SM00482"/>
    </source>
</evidence>
<feature type="domain" description="5'-3' exonuclease" evidence="19">
    <location>
        <begin position="20"/>
        <end position="276"/>
    </location>
</feature>
<dbReference type="Gene3D" id="3.30.70.370">
    <property type="match status" value="1"/>
</dbReference>
<dbReference type="InterPro" id="IPR036397">
    <property type="entry name" value="RNaseH_sf"/>
</dbReference>
<dbReference type="GO" id="GO:0003677">
    <property type="term" value="F:DNA binding"/>
    <property type="evidence" value="ECO:0007669"/>
    <property type="project" value="UniProtKB-UniRule"/>
</dbReference>
<dbReference type="InterPro" id="IPR036279">
    <property type="entry name" value="5-3_exonuclease_C_sf"/>
</dbReference>
<dbReference type="EMBL" id="LZDN01000004">
    <property type="protein sequence ID" value="OBX51674.1"/>
    <property type="molecule type" value="Genomic_DNA"/>
</dbReference>
<dbReference type="SMART" id="SM00474">
    <property type="entry name" value="35EXOc"/>
    <property type="match status" value="1"/>
</dbReference>
<sequence length="973" mass="108305">MTYTSIPNLAKFDTSGIDKNRPPVILVDGSYYLFRCFHGLPPLSNQDGLPTNAIRGVLNALGKLIKKYGPTHMAVAFDTKAPTFRHELSDAYKAHRPPMDEDLQVQIPYIHEMIEKLGISLIKIDGFEADDIIGTLARNACMQGYPVVISTGDKDMAQLVNDCVILEDSFKDKITDVAGVFDKFGVHNTQIADYLTLMGDSSDGIAGIPKVGAKTASKLLGEYGNIEGILANVANIKGMVGQKIAEHQDEIPLNRTLATIVTDLQLPISFDELRLDNDKETQIKRAKALYELFKTLEFKKEMAEQLTLLTMTEPSVTNDFEEGNLNHTAYHEFKDNQYHKDNTDKNNTDKNDTFIVKPLAVKQGNYKTVNTLDDFNALIDKLNSVPYFAIDTETTSIDWQKAELVGVSIATTNYEGYYIPVGHTGDFDILLDNQLDRDFVLNELKPILQNPNIGKIGQHIKYDSHVFKKYGIELNNWHMDTMLASYVINGIATRHNMDDLARHYLGVNTTTFEDVAGKGVKQLSFDKVDMDKASDYACEDADITYRLFSVFDEYLQKDTNANQLLHQLEIPISQILTQMEHDGILIKTEFLGKLSLAFDNQISQLEQQAFALAGESFNVASPKQLGEILFDKLGIMGGKKTKTGQYSTSEAVLAKIDHPLVDVMLEYRSLSKLKSTYTDTLAKVADKQGRVHTSYHQALTSTGRLSSSDPNLQNIPIRTDTGRLIREAFVAPKGRVILAADYSQIELRLMAHFSGDERLIDAFKNNLDIHTATASEIMAKDLAEVTPNERRSAKAVNFGLLYGMGVFGLAKQLGVENGVAKDYIKRYFARYPAIHDYMENTKSYAKSTGYVTTILGRKLYAPNINSSNAMIRQGAERASINAPLQGSAAEIIKLAMIAVDKILPKDHAKLLLQVHDELVFEVDSDKADEMGEIIKTAMQNVLTDTAKELGWDVAFTVPLVVEVGVGNNWEEAH</sequence>
<feature type="domain" description="3'-5' exonuclease" evidence="18">
    <location>
        <begin position="366"/>
        <end position="556"/>
    </location>
</feature>
<protein>
    <recommendedName>
        <fullName evidence="4 16">DNA polymerase I</fullName>
        <ecNumber evidence="3 16">2.7.7.7</ecNumber>
    </recommendedName>
</protein>
<dbReference type="SUPFAM" id="SSF56672">
    <property type="entry name" value="DNA/RNA polymerases"/>
    <property type="match status" value="1"/>
</dbReference>
<dbReference type="RefSeq" id="WP_066892244.1">
    <property type="nucleotide sequence ID" value="NZ_LZDN01000004.1"/>
</dbReference>
<feature type="domain" description="DNA-directed DNA polymerase family A palm" evidence="20">
    <location>
        <begin position="722"/>
        <end position="926"/>
    </location>
</feature>
<dbReference type="InterPro" id="IPR002562">
    <property type="entry name" value="3'-5'_exonuclease_dom"/>
</dbReference>
<evidence type="ECO:0000313" key="22">
    <source>
        <dbReference type="Proteomes" id="UP000092671"/>
    </source>
</evidence>
<dbReference type="PRINTS" id="PR00868">
    <property type="entry name" value="DNAPOLI"/>
</dbReference>
<dbReference type="SUPFAM" id="SSF88723">
    <property type="entry name" value="PIN domain-like"/>
    <property type="match status" value="1"/>
</dbReference>
<keyword evidence="9 17" id="KW-0227">DNA damage</keyword>
<dbReference type="Gene3D" id="3.30.420.10">
    <property type="entry name" value="Ribonuclease H-like superfamily/Ribonuclease H"/>
    <property type="match status" value="1"/>
</dbReference>
<dbReference type="Proteomes" id="UP000092671">
    <property type="component" value="Unassembled WGS sequence"/>
</dbReference>
<comment type="caution">
    <text evidence="21">The sequence shown here is derived from an EMBL/GenBank/DDBJ whole genome shotgun (WGS) entry which is preliminary data.</text>
</comment>
<evidence type="ECO:0000259" key="18">
    <source>
        <dbReference type="SMART" id="SM00474"/>
    </source>
</evidence>
<keyword evidence="7 17" id="KW-0235">DNA replication</keyword>
<dbReference type="FunFam" id="1.10.150.20:FF:000003">
    <property type="entry name" value="DNA polymerase I"/>
    <property type="match status" value="1"/>
</dbReference>
<evidence type="ECO:0000256" key="8">
    <source>
        <dbReference type="ARBA" id="ARBA00022722"/>
    </source>
</evidence>
<dbReference type="OrthoDB" id="9806424at2"/>
<dbReference type="FunFam" id="3.40.50.1010:FF:000001">
    <property type="entry name" value="DNA polymerase I"/>
    <property type="match status" value="1"/>
</dbReference>
<dbReference type="SUPFAM" id="SSF53098">
    <property type="entry name" value="Ribonuclease H-like"/>
    <property type="match status" value="1"/>
</dbReference>
<reference evidence="21 22" key="1">
    <citation type="submission" date="2016-06" db="EMBL/GenBank/DDBJ databases">
        <title>Draft genome of Moraxella nonliquefaciens CCUG 60284.</title>
        <authorList>
            <person name="Salva-Serra F."/>
            <person name="Engstrom-Jakobsson H."/>
            <person name="Thorell K."/>
            <person name="Gonzales-Siles L."/>
            <person name="Karlsson R."/>
            <person name="Boulund F."/>
            <person name="Engstrand L."/>
            <person name="Kristiansson E."/>
            <person name="Moore E."/>
        </authorList>
    </citation>
    <scope>NUCLEOTIDE SEQUENCE [LARGE SCALE GENOMIC DNA]</scope>
    <source>
        <strain evidence="21 22">CCUG 60284</strain>
    </source>
</reference>
<proteinExistence type="inferred from homology"/>
<dbReference type="SMART" id="SM00482">
    <property type="entry name" value="POLAc"/>
    <property type="match status" value="1"/>
</dbReference>